<reference evidence="2" key="1">
    <citation type="submission" date="2022-06" db="EMBL/GenBank/DDBJ databases">
        <title>PHB producers.</title>
        <authorList>
            <person name="Besaury L."/>
        </authorList>
    </citation>
    <scope>NUCLEOTIDE SEQUENCE</scope>
    <source>
        <strain evidence="2 3">SEWS6</strain>
    </source>
</reference>
<sequence length="340" mass="37845">MWFPGEDLIKTMWVSLTDKGVGSLLTPWQLRRTSRAQIESKREEILQVAQAEKDALDIRAGKKKLAQVGGELLLVDHQAEVIGDRIEPTLSGAEMVNAAVAASATRAVLDEVNVAKAILHAEDILKTDESPAPSAQIDADWLRDWRDAAARVSSDEMQSLWGRILAEEVKSPGNCSLRALNFVRCLSKEEAQKIEKVAPYVFDQTMILKYGSLAQTNHPLHAVEFMEMQEMGLVSSVDSMGFTGQYPSVSKEQYLRAFFCNGWALVVRDADPTKNLQVDYYRVTPLGKQIFTLSNSRPNVEYMRELGRHWASLGFTVSVAEAVPMEGHAGAFRFVNEQTV</sequence>
<dbReference type="EMBL" id="JAMXWF010000098">
    <property type="protein sequence ID" value="MDQ6414173.1"/>
    <property type="molecule type" value="Genomic_DNA"/>
</dbReference>
<evidence type="ECO:0000313" key="2">
    <source>
        <dbReference type="EMBL" id="MDQ6414173.1"/>
    </source>
</evidence>
<dbReference type="EMBL" id="JAPKHW010000098">
    <property type="protein sequence ID" value="MCX4152362.1"/>
    <property type="molecule type" value="Genomic_DNA"/>
</dbReference>
<dbReference type="Proteomes" id="UP001242288">
    <property type="component" value="Unassembled WGS sequence"/>
</dbReference>
<accession>A0AAP5ETA6</accession>
<name>A0AAP5ETA6_9BURK</name>
<organism evidence="2 4">
    <name type="scientific">Paraburkholderia madseniana</name>
    <dbReference type="NCBI Taxonomy" id="2599607"/>
    <lineage>
        <taxon>Bacteria</taxon>
        <taxon>Pseudomonadati</taxon>
        <taxon>Pseudomonadota</taxon>
        <taxon>Betaproteobacteria</taxon>
        <taxon>Burkholderiales</taxon>
        <taxon>Burkholderiaceae</taxon>
        <taxon>Paraburkholderia</taxon>
    </lineage>
</organism>
<dbReference type="AlphaFoldDB" id="A0AAP5ETA6"/>
<dbReference type="RefSeq" id="WP_266262285.1">
    <property type="nucleotide sequence ID" value="NZ_JAMXWF010000098.1"/>
</dbReference>
<proteinExistence type="predicted"/>
<keyword evidence="3" id="KW-1185">Reference proteome</keyword>
<evidence type="ECO:0000313" key="3">
    <source>
        <dbReference type="Proteomes" id="UP001209412"/>
    </source>
</evidence>
<dbReference type="Proteomes" id="UP001209412">
    <property type="component" value="Unassembled WGS sequence"/>
</dbReference>
<evidence type="ECO:0000313" key="1">
    <source>
        <dbReference type="EMBL" id="MCX4152362.1"/>
    </source>
</evidence>
<comment type="caution">
    <text evidence="2">The sequence shown here is derived from an EMBL/GenBank/DDBJ whole genome shotgun (WGS) entry which is preliminary data.</text>
</comment>
<protein>
    <submittedName>
        <fullName evidence="2">DUF2806 domain-containing protein</fullName>
    </submittedName>
</protein>
<evidence type="ECO:0000313" key="4">
    <source>
        <dbReference type="Proteomes" id="UP001242288"/>
    </source>
</evidence>
<gene>
    <name evidence="2" type="ORF">NIE36_44485</name>
    <name evidence="1" type="ORF">OSB80_44600</name>
</gene>
<dbReference type="InterPro" id="IPR021254">
    <property type="entry name" value="DUF2806"/>
</dbReference>
<dbReference type="Pfam" id="PF10987">
    <property type="entry name" value="DUF2806"/>
    <property type="match status" value="1"/>
</dbReference>